<evidence type="ECO:0000256" key="1">
    <source>
        <dbReference type="SAM" id="SignalP"/>
    </source>
</evidence>
<evidence type="ECO:0008006" key="4">
    <source>
        <dbReference type="Google" id="ProtNLM"/>
    </source>
</evidence>
<dbReference type="AlphaFoldDB" id="G0PMF5"/>
<sequence>MNPQHFFLFFMALITVCNAQFDNIKPCVICDDHWFVVPTNWDIMSKYLRGGCNRLDKDVIWPCRDLVDSMNLSEQYRTLYPYIVDLHKQTCGVFCSRG</sequence>
<dbReference type="EMBL" id="GL381362">
    <property type="protein sequence ID" value="EGT37224.1"/>
    <property type="molecule type" value="Genomic_DNA"/>
</dbReference>
<feature type="signal peptide" evidence="1">
    <location>
        <begin position="1"/>
        <end position="19"/>
    </location>
</feature>
<dbReference type="FunCoup" id="G0PMF5">
    <property type="interactions" value="1078"/>
</dbReference>
<keyword evidence="1" id="KW-0732">Signal</keyword>
<reference evidence="3" key="1">
    <citation type="submission" date="2011-07" db="EMBL/GenBank/DDBJ databases">
        <authorList>
            <consortium name="Caenorhabditis brenneri Sequencing and Analysis Consortium"/>
            <person name="Wilson R.K."/>
        </authorList>
    </citation>
    <scope>NUCLEOTIDE SEQUENCE [LARGE SCALE GENOMIC DNA]</scope>
    <source>
        <strain evidence="3">PB2801</strain>
    </source>
</reference>
<dbReference type="PANTHER" id="PTHR36950:SF3">
    <property type="entry name" value="SAPOSIN B-TYPE DOMAIN-CONTAINING PROTEIN"/>
    <property type="match status" value="1"/>
</dbReference>
<dbReference type="HOGENOM" id="CLU_184691_0_0_1"/>
<gene>
    <name evidence="2" type="ORF">CAEBREN_11135</name>
</gene>
<dbReference type="InParanoid" id="G0PMF5"/>
<keyword evidence="3" id="KW-1185">Reference proteome</keyword>
<protein>
    <recommendedName>
        <fullName evidence="4">Saposin B-type domain-containing protein</fullName>
    </recommendedName>
</protein>
<dbReference type="OMA" id="KPCVICD"/>
<proteinExistence type="predicted"/>
<dbReference type="PANTHER" id="PTHR36950">
    <property type="entry name" value="PROTEIN CBG24898-RELATED"/>
    <property type="match status" value="1"/>
</dbReference>
<evidence type="ECO:0000313" key="2">
    <source>
        <dbReference type="EMBL" id="EGT37224.1"/>
    </source>
</evidence>
<name>G0PMF5_CAEBE</name>
<dbReference type="Proteomes" id="UP000008068">
    <property type="component" value="Unassembled WGS sequence"/>
</dbReference>
<organism evidence="3">
    <name type="scientific">Caenorhabditis brenneri</name>
    <name type="common">Nematode worm</name>
    <dbReference type="NCBI Taxonomy" id="135651"/>
    <lineage>
        <taxon>Eukaryota</taxon>
        <taxon>Metazoa</taxon>
        <taxon>Ecdysozoa</taxon>
        <taxon>Nematoda</taxon>
        <taxon>Chromadorea</taxon>
        <taxon>Rhabditida</taxon>
        <taxon>Rhabditina</taxon>
        <taxon>Rhabditomorpha</taxon>
        <taxon>Rhabditoidea</taxon>
        <taxon>Rhabditidae</taxon>
        <taxon>Peloderinae</taxon>
        <taxon>Caenorhabditis</taxon>
    </lineage>
</organism>
<dbReference type="eggNOG" id="ENOG502R8X0">
    <property type="taxonomic scope" value="Eukaryota"/>
</dbReference>
<accession>G0PMF5</accession>
<feature type="chain" id="PRO_5003406626" description="Saposin B-type domain-containing protein" evidence="1">
    <location>
        <begin position="20"/>
        <end position="98"/>
    </location>
</feature>
<evidence type="ECO:0000313" key="3">
    <source>
        <dbReference type="Proteomes" id="UP000008068"/>
    </source>
</evidence>
<dbReference type="OrthoDB" id="5773575at2759"/>